<dbReference type="GO" id="GO:0007602">
    <property type="term" value="P:phototransduction"/>
    <property type="evidence" value="ECO:0007669"/>
    <property type="project" value="TreeGrafter"/>
</dbReference>
<gene>
    <name evidence="12" type="primary">inx</name>
    <name evidence="13" type="ORF">MELIAE_LOCUS12369</name>
</gene>
<keyword evidence="11 12" id="KW-0407">Ion channel</keyword>
<dbReference type="PRINTS" id="PR01262">
    <property type="entry name" value="INNEXIN"/>
</dbReference>
<comment type="similarity">
    <text evidence="12">Belongs to the pannexin family.</text>
</comment>
<keyword evidence="6" id="KW-0303">Gap junction</keyword>
<keyword evidence="14" id="KW-1185">Reference proteome</keyword>
<proteinExistence type="inferred from homology"/>
<evidence type="ECO:0000256" key="8">
    <source>
        <dbReference type="ARBA" id="ARBA00022989"/>
    </source>
</evidence>
<feature type="transmembrane region" description="Helical" evidence="12">
    <location>
        <begin position="26"/>
        <end position="43"/>
    </location>
</feature>
<name>A0A9P0BH94_BRAAE</name>
<keyword evidence="10 12" id="KW-0472">Membrane</keyword>
<accession>A0A9P0BH94</accession>
<evidence type="ECO:0000256" key="4">
    <source>
        <dbReference type="ARBA" id="ARBA00022475"/>
    </source>
</evidence>
<dbReference type="Pfam" id="PF00876">
    <property type="entry name" value="Innexin"/>
    <property type="match status" value="1"/>
</dbReference>
<evidence type="ECO:0000256" key="10">
    <source>
        <dbReference type="ARBA" id="ARBA00023136"/>
    </source>
</evidence>
<dbReference type="GO" id="GO:0005921">
    <property type="term" value="C:gap junction"/>
    <property type="evidence" value="ECO:0007669"/>
    <property type="project" value="UniProtKB-SubCell"/>
</dbReference>
<evidence type="ECO:0000256" key="3">
    <source>
        <dbReference type="ARBA" id="ARBA00022448"/>
    </source>
</evidence>
<comment type="function">
    <text evidence="12">Structural component of the gap junctions.</text>
</comment>
<dbReference type="PANTHER" id="PTHR11893:SF41">
    <property type="entry name" value="INNEXIN INX2"/>
    <property type="match status" value="1"/>
</dbReference>
<dbReference type="OrthoDB" id="5867527at2759"/>
<keyword evidence="4" id="KW-1003">Cell membrane</keyword>
<protein>
    <recommendedName>
        <fullName evidence="12">Innexin</fullName>
    </recommendedName>
</protein>
<evidence type="ECO:0000256" key="5">
    <source>
        <dbReference type="ARBA" id="ARBA00022692"/>
    </source>
</evidence>
<keyword evidence="7" id="KW-0965">Cell junction</keyword>
<evidence type="ECO:0000256" key="2">
    <source>
        <dbReference type="ARBA" id="ARBA00004651"/>
    </source>
</evidence>
<dbReference type="InterPro" id="IPR000990">
    <property type="entry name" value="Innexin"/>
</dbReference>
<dbReference type="GO" id="GO:0005243">
    <property type="term" value="F:gap junction channel activity"/>
    <property type="evidence" value="ECO:0007669"/>
    <property type="project" value="TreeGrafter"/>
</dbReference>
<keyword evidence="8 12" id="KW-1133">Transmembrane helix</keyword>
<keyword evidence="3 12" id="KW-0813">Transport</keyword>
<dbReference type="PROSITE" id="PS51013">
    <property type="entry name" value="PANNEXIN"/>
    <property type="match status" value="1"/>
</dbReference>
<evidence type="ECO:0000256" key="1">
    <source>
        <dbReference type="ARBA" id="ARBA00004610"/>
    </source>
</evidence>
<dbReference type="AlphaFoldDB" id="A0A9P0BH94"/>
<dbReference type="GO" id="GO:0034220">
    <property type="term" value="P:monoatomic ion transmembrane transport"/>
    <property type="evidence" value="ECO:0007669"/>
    <property type="project" value="UniProtKB-KW"/>
</dbReference>
<evidence type="ECO:0000256" key="9">
    <source>
        <dbReference type="ARBA" id="ARBA00023065"/>
    </source>
</evidence>
<evidence type="ECO:0000256" key="11">
    <source>
        <dbReference type="ARBA" id="ARBA00023303"/>
    </source>
</evidence>
<keyword evidence="5 12" id="KW-0812">Transmembrane</keyword>
<comment type="subcellular location">
    <subcellularLocation>
        <location evidence="1">Cell junction</location>
        <location evidence="1">Gap junction</location>
    </subcellularLocation>
    <subcellularLocation>
        <location evidence="2 12">Cell membrane</location>
        <topology evidence="2 12">Multi-pass membrane protein</topology>
    </subcellularLocation>
</comment>
<keyword evidence="9 12" id="KW-0406">Ion transport</keyword>
<dbReference type="EMBL" id="OV121140">
    <property type="protein sequence ID" value="CAH0563587.1"/>
    <property type="molecule type" value="Genomic_DNA"/>
</dbReference>
<evidence type="ECO:0000313" key="14">
    <source>
        <dbReference type="Proteomes" id="UP001154078"/>
    </source>
</evidence>
<evidence type="ECO:0000256" key="12">
    <source>
        <dbReference type="RuleBase" id="RU010713"/>
    </source>
</evidence>
<evidence type="ECO:0000256" key="7">
    <source>
        <dbReference type="ARBA" id="ARBA00022949"/>
    </source>
</evidence>
<dbReference type="GO" id="GO:0005886">
    <property type="term" value="C:plasma membrane"/>
    <property type="evidence" value="ECO:0007669"/>
    <property type="project" value="UniProtKB-SubCell"/>
</dbReference>
<feature type="transmembrane region" description="Helical" evidence="12">
    <location>
        <begin position="198"/>
        <end position="217"/>
    </location>
</feature>
<dbReference type="Proteomes" id="UP001154078">
    <property type="component" value="Chromosome 9"/>
</dbReference>
<organism evidence="13 14">
    <name type="scientific">Brassicogethes aeneus</name>
    <name type="common">Rape pollen beetle</name>
    <name type="synonym">Meligethes aeneus</name>
    <dbReference type="NCBI Taxonomy" id="1431903"/>
    <lineage>
        <taxon>Eukaryota</taxon>
        <taxon>Metazoa</taxon>
        <taxon>Ecdysozoa</taxon>
        <taxon>Arthropoda</taxon>
        <taxon>Hexapoda</taxon>
        <taxon>Insecta</taxon>
        <taxon>Pterygota</taxon>
        <taxon>Neoptera</taxon>
        <taxon>Endopterygota</taxon>
        <taxon>Coleoptera</taxon>
        <taxon>Polyphaga</taxon>
        <taxon>Cucujiformia</taxon>
        <taxon>Nitidulidae</taxon>
        <taxon>Meligethinae</taxon>
        <taxon>Brassicogethes</taxon>
    </lineage>
</organism>
<evidence type="ECO:0000256" key="6">
    <source>
        <dbReference type="ARBA" id="ARBA00022868"/>
    </source>
</evidence>
<dbReference type="PANTHER" id="PTHR11893">
    <property type="entry name" value="INNEXIN"/>
    <property type="match status" value="1"/>
</dbReference>
<reference evidence="13" key="1">
    <citation type="submission" date="2021-12" db="EMBL/GenBank/DDBJ databases">
        <authorList>
            <person name="King R."/>
        </authorList>
    </citation>
    <scope>NUCLEOTIDE SEQUENCE</scope>
</reference>
<feature type="transmembrane region" description="Helical" evidence="12">
    <location>
        <begin position="263"/>
        <end position="291"/>
    </location>
</feature>
<evidence type="ECO:0000313" key="13">
    <source>
        <dbReference type="EMBL" id="CAH0563587.1"/>
    </source>
</evidence>
<feature type="transmembrane region" description="Helical" evidence="12">
    <location>
        <begin position="111"/>
        <end position="128"/>
    </location>
</feature>
<sequence>MIDFLNSFKSLVKVEKIYTDNNVFKLHYKVTVIMLIVFSILLTSKQYFGDPIECDVENKRELYNTFCWIYGSYTLPVRDGEKVLRGLGLDVNTYFDQRNENHISTRTYHRYYQWVCIIFCFQALVFYMPRYLWKIWEGGRLRHLIKDLTGPVITPLWTNMAKDKLVTYLIGGKYAHNAYALRYCVCELLNFLNVLGQIYFLNWFLMGQFFMYGINVLQNKQNNMSVIFPTLAKCTYYKYGPSGSMQNHDALCVLPLNILNEKLFLILWFWLYILLAISAVAVLYRLLFMIVPAVRVYMHMGQVRSIGKKKATMIVKSLSFGDFFVMYNIGKNVNPMVYKELVNGVYDQVRTKETFSLSNTVCIEEVK</sequence>